<evidence type="ECO:0000313" key="1">
    <source>
        <dbReference type="EMBL" id="MQM28701.1"/>
    </source>
</evidence>
<sequence length="98" mass="10984">MSKKYPLVVADDRLRERIEAHWDRLFDIEVYPSVEAALEATDCGATYRDNGHDRTVLSCEVVGCPFGCIFTSKWLDLDTFGSIATDRPGCPAVSEEVR</sequence>
<dbReference type="RefSeq" id="WP_153027790.1">
    <property type="nucleotide sequence ID" value="NZ_WIAO01000053.1"/>
</dbReference>
<gene>
    <name evidence="1" type="ORF">GFD30_24530</name>
</gene>
<name>A0A6L5GGI1_9ACTN</name>
<comment type="caution">
    <text evidence="1">The sequence shown here is derived from an EMBL/GenBank/DDBJ whole genome shotgun (WGS) entry which is preliminary data.</text>
</comment>
<proteinExistence type="predicted"/>
<protein>
    <submittedName>
        <fullName evidence="1">Uncharacterized protein</fullName>
    </submittedName>
</protein>
<dbReference type="EMBL" id="WIAO01000053">
    <property type="protein sequence ID" value="MQM28701.1"/>
    <property type="molecule type" value="Genomic_DNA"/>
</dbReference>
<evidence type="ECO:0000313" key="2">
    <source>
        <dbReference type="Proteomes" id="UP000477750"/>
    </source>
</evidence>
<keyword evidence="2" id="KW-1185">Reference proteome</keyword>
<accession>A0A6L5GGI1</accession>
<dbReference type="Proteomes" id="UP000477750">
    <property type="component" value="Unassembled WGS sequence"/>
</dbReference>
<dbReference type="AlphaFoldDB" id="A0A6L5GGI1"/>
<organism evidence="1 2">
    <name type="scientific">Glycomyces albidus</name>
    <dbReference type="NCBI Taxonomy" id="2656774"/>
    <lineage>
        <taxon>Bacteria</taxon>
        <taxon>Bacillati</taxon>
        <taxon>Actinomycetota</taxon>
        <taxon>Actinomycetes</taxon>
        <taxon>Glycomycetales</taxon>
        <taxon>Glycomycetaceae</taxon>
        <taxon>Glycomyces</taxon>
    </lineage>
</organism>
<reference evidence="1 2" key="1">
    <citation type="submission" date="2019-10" db="EMBL/GenBank/DDBJ databases">
        <title>Glycomyces albidus sp. nov., a novel actinomycete isolated from rhizosphere soil of wheat (Triticum aestivum L.).</title>
        <authorList>
            <person name="Qian L."/>
        </authorList>
    </citation>
    <scope>NUCLEOTIDE SEQUENCE [LARGE SCALE GENOMIC DNA]</scope>
    <source>
        <strain evidence="1 2">NEAU-7082</strain>
    </source>
</reference>